<dbReference type="GO" id="GO:0016114">
    <property type="term" value="P:terpenoid biosynthetic process"/>
    <property type="evidence" value="ECO:0007669"/>
    <property type="project" value="UniProtKB-ARBA"/>
</dbReference>
<dbReference type="CDD" id="cd00683">
    <property type="entry name" value="Trans_IPPS_HH"/>
    <property type="match status" value="1"/>
</dbReference>
<evidence type="ECO:0000313" key="1">
    <source>
        <dbReference type="EMBL" id="AFH49630.1"/>
    </source>
</evidence>
<dbReference type="PANTHER" id="PTHR31480">
    <property type="entry name" value="BIFUNCTIONAL LYCOPENE CYCLASE/PHYTOENE SYNTHASE"/>
    <property type="match status" value="1"/>
</dbReference>
<proteinExistence type="predicted"/>
<dbReference type="AlphaFoldDB" id="I0AKX3"/>
<dbReference type="SFLD" id="SFLDG01212">
    <property type="entry name" value="Phytoene_synthase_like"/>
    <property type="match status" value="1"/>
</dbReference>
<dbReference type="STRING" id="945713.IALB_1924"/>
<reference evidence="1 2" key="1">
    <citation type="journal article" date="2012" name="Front. Microbiol.">
        <title>Complete genome of Ignavibacterium album, a metabolically versatile, flagellated, facultative anaerobe from the phylum Chlorobi.</title>
        <authorList>
            <person name="Liu Z."/>
            <person name="Frigaard N.-U."/>
            <person name="Vogl K."/>
            <person name="Iino T."/>
            <person name="Ohkuma M."/>
            <person name="Overmann J."/>
            <person name="Bryant D.A."/>
        </authorList>
    </citation>
    <scope>NUCLEOTIDE SEQUENCE [LARGE SCALE GENOMIC DNA]</scope>
    <source>
        <strain evidence="2">DSM 19864 / JCM 16511 / NBRC 101810 / Mat9-16</strain>
    </source>
</reference>
<dbReference type="InterPro" id="IPR002060">
    <property type="entry name" value="Squ/phyt_synthse"/>
</dbReference>
<organism evidence="1 2">
    <name type="scientific">Ignavibacterium album (strain DSM 19864 / JCM 16511 / NBRC 101810 / Mat9-16)</name>
    <dbReference type="NCBI Taxonomy" id="945713"/>
    <lineage>
        <taxon>Bacteria</taxon>
        <taxon>Pseudomonadati</taxon>
        <taxon>Ignavibacteriota</taxon>
        <taxon>Ignavibacteria</taxon>
        <taxon>Ignavibacteriales</taxon>
        <taxon>Ignavibacteriaceae</taxon>
        <taxon>Ignavibacterium</taxon>
    </lineage>
</organism>
<dbReference type="GO" id="GO:0051996">
    <property type="term" value="F:squalene synthase [NAD(P)H] activity"/>
    <property type="evidence" value="ECO:0007669"/>
    <property type="project" value="InterPro"/>
</dbReference>
<dbReference type="Proteomes" id="UP000007394">
    <property type="component" value="Chromosome"/>
</dbReference>
<dbReference type="SFLD" id="SFLDS00005">
    <property type="entry name" value="Isoprenoid_Synthase_Type_I"/>
    <property type="match status" value="1"/>
</dbReference>
<dbReference type="InterPro" id="IPR017827">
    <property type="entry name" value="HSQ_synthase_HpnC"/>
</dbReference>
<dbReference type="SFLD" id="SFLDG01018">
    <property type="entry name" value="Squalene/Phytoene_Synthase_Lik"/>
    <property type="match status" value="1"/>
</dbReference>
<dbReference type="KEGG" id="ial:IALB_1924"/>
<dbReference type="Pfam" id="PF00494">
    <property type="entry name" value="SQS_PSY"/>
    <property type="match status" value="1"/>
</dbReference>
<dbReference type="GO" id="GO:0004311">
    <property type="term" value="F:geranylgeranyl diphosphate synthase activity"/>
    <property type="evidence" value="ECO:0007669"/>
    <property type="project" value="InterPro"/>
</dbReference>
<dbReference type="eggNOG" id="COG1562">
    <property type="taxonomic scope" value="Bacteria"/>
</dbReference>
<dbReference type="NCBIfam" id="TIGR03464">
    <property type="entry name" value="HpnC"/>
    <property type="match status" value="1"/>
</dbReference>
<protein>
    <submittedName>
        <fullName evidence="1">Phytoene/squalene synthetase</fullName>
    </submittedName>
</protein>
<keyword evidence="2" id="KW-1185">Reference proteome</keyword>
<dbReference type="SUPFAM" id="SSF48576">
    <property type="entry name" value="Terpenoid synthases"/>
    <property type="match status" value="1"/>
</dbReference>
<dbReference type="InterPro" id="IPR033904">
    <property type="entry name" value="Trans_IPPS_HH"/>
</dbReference>
<accession>I0AKX3</accession>
<evidence type="ECO:0000313" key="2">
    <source>
        <dbReference type="Proteomes" id="UP000007394"/>
    </source>
</evidence>
<dbReference type="PATRIC" id="fig|945713.3.peg.1930"/>
<dbReference type="Gene3D" id="1.10.600.10">
    <property type="entry name" value="Farnesyl Diphosphate Synthase"/>
    <property type="match status" value="1"/>
</dbReference>
<dbReference type="HOGENOM" id="CLU_037269_0_1_10"/>
<gene>
    <name evidence="1" type="ordered locus">IALB_1924</name>
</gene>
<dbReference type="InterPro" id="IPR044843">
    <property type="entry name" value="Trans_IPPS_bact-type"/>
</dbReference>
<name>I0AKX3_IGNAJ</name>
<sequence>MRFMSDSSIKTVISLAKTHYENFPVASFLIPKAKRQDIAIVYWFARTADDLADEGQISASERISALNDLEKNFNDALNNKFISEEFRILSDVILRNKLNPKYFTDLIAAFKQDVIKNRYKNFYEVLDYCKRSADPIGRIVLDIFNIRDEEAYLYSDKICTALQLTNFFQDVEIDFAKGRIYFPLEEMRLFNVDENMFEMKENNPNFSALLKYNIDRTKVLFAQGKKIFSYLDGRLKLEIKWTVSGGEKILSKIEKNKYQIFGKRPKLNKRDFISILLKSILTE</sequence>
<dbReference type="InterPro" id="IPR008949">
    <property type="entry name" value="Isoprenoid_synthase_dom_sf"/>
</dbReference>
<dbReference type="EMBL" id="CP003418">
    <property type="protein sequence ID" value="AFH49630.1"/>
    <property type="molecule type" value="Genomic_DNA"/>
</dbReference>